<dbReference type="Proteomes" id="UP000070133">
    <property type="component" value="Unassembled WGS sequence"/>
</dbReference>
<dbReference type="EMBL" id="LFZN01000082">
    <property type="protein sequence ID" value="KXS99973.1"/>
    <property type="molecule type" value="Genomic_DNA"/>
</dbReference>
<organism evidence="1 2">
    <name type="scientific">Pseudocercospora eumusae</name>
    <dbReference type="NCBI Taxonomy" id="321146"/>
    <lineage>
        <taxon>Eukaryota</taxon>
        <taxon>Fungi</taxon>
        <taxon>Dikarya</taxon>
        <taxon>Ascomycota</taxon>
        <taxon>Pezizomycotina</taxon>
        <taxon>Dothideomycetes</taxon>
        <taxon>Dothideomycetidae</taxon>
        <taxon>Mycosphaerellales</taxon>
        <taxon>Mycosphaerellaceae</taxon>
        <taxon>Pseudocercospora</taxon>
    </lineage>
</organism>
<proteinExistence type="predicted"/>
<gene>
    <name evidence="1" type="ORF">AC578_799</name>
</gene>
<evidence type="ECO:0000313" key="2">
    <source>
        <dbReference type="Proteomes" id="UP000070133"/>
    </source>
</evidence>
<sequence length="186" mass="21225">MPSLSIYPTTRMDKVSSSSCKCLRAIRLTHKPQTISTFFQHTNLDFAPTTNFTSKEDIISVQSKCKTMQPGSLLLLQSPAGSHLIQISTIAPTTGHLLRPYDWESLIQFGSYPNDAWDREYLSESTFDALITEESDASLEPSREHLASIDVTERIFYGKGERVPETKRLKYRSYEKAQRLDLQKSW</sequence>
<accession>A0A139HC02</accession>
<comment type="caution">
    <text evidence="1">The sequence shown here is derived from an EMBL/GenBank/DDBJ whole genome shotgun (WGS) entry which is preliminary data.</text>
</comment>
<protein>
    <submittedName>
        <fullName evidence="1">Uncharacterized protein</fullName>
    </submittedName>
</protein>
<keyword evidence="2" id="KW-1185">Reference proteome</keyword>
<reference evidence="1 2" key="1">
    <citation type="submission" date="2015-07" db="EMBL/GenBank/DDBJ databases">
        <title>Comparative genomics of the Sigatoka disease complex on banana suggests a link between parallel evolutionary changes in Pseudocercospora fijiensis and Pseudocercospora eumusae and increased virulence on the banana host.</title>
        <authorList>
            <person name="Chang T.-C."/>
            <person name="Salvucci A."/>
            <person name="Crous P.W."/>
            <person name="Stergiopoulos I."/>
        </authorList>
    </citation>
    <scope>NUCLEOTIDE SEQUENCE [LARGE SCALE GENOMIC DNA]</scope>
    <source>
        <strain evidence="1 2">CBS 114824</strain>
    </source>
</reference>
<name>A0A139HC02_9PEZI</name>
<dbReference type="AlphaFoldDB" id="A0A139HC02"/>
<dbReference type="OrthoDB" id="3649143at2759"/>
<evidence type="ECO:0000313" key="1">
    <source>
        <dbReference type="EMBL" id="KXS99973.1"/>
    </source>
</evidence>